<protein>
    <submittedName>
        <fullName evidence="1">Uncharacterized protein</fullName>
    </submittedName>
</protein>
<organism evidence="1 2">
    <name type="scientific">Candidatus Liberibacter asiaticus str. gxpsy</name>
    <dbReference type="NCBI Taxonomy" id="1174529"/>
    <lineage>
        <taxon>Bacteria</taxon>
        <taxon>Pseudomonadati</taxon>
        <taxon>Pseudomonadota</taxon>
        <taxon>Alphaproteobacteria</taxon>
        <taxon>Hyphomicrobiales</taxon>
        <taxon>Rhizobiaceae</taxon>
        <taxon>Liberibacter</taxon>
    </lineage>
</organism>
<sequence>MRSIWELSLGGSPCLMFFLLRSFLKDQIVFFKLKFLRFDLYFLGK</sequence>
<dbReference type="EMBL" id="CP004005">
    <property type="protein sequence ID" value="AGH16555.1"/>
    <property type="molecule type" value="Genomic_DNA"/>
</dbReference>
<accession>A0ABN4AZR3</accession>
<gene>
    <name evidence="1" type="ORF">WSI_00915</name>
</gene>
<dbReference type="Proteomes" id="UP000011820">
    <property type="component" value="Chromosome"/>
</dbReference>
<reference evidence="1 2" key="1">
    <citation type="journal article" date="2013" name="Genome Announc.">
        <title>Complete Genome Sequence of a Chinese Strain of 'Candidatus Liberibacter asiaticus'.</title>
        <authorList>
            <person name="Lin H."/>
            <person name="Han C.S."/>
            <person name="Liu B."/>
            <person name="Lou B."/>
            <person name="Bai X."/>
            <person name="Deng C."/>
            <person name="Civerolo E.L."/>
            <person name="Gupta G."/>
        </authorList>
    </citation>
    <scope>NUCLEOTIDE SEQUENCE [LARGE SCALE GENOMIC DNA]</scope>
    <source>
        <strain evidence="2">gxpsy</strain>
    </source>
</reference>
<evidence type="ECO:0000313" key="2">
    <source>
        <dbReference type="Proteomes" id="UP000011820"/>
    </source>
</evidence>
<name>A0ABN4AZR3_LIBAS</name>
<proteinExistence type="predicted"/>
<evidence type="ECO:0000313" key="1">
    <source>
        <dbReference type="EMBL" id="AGH16555.1"/>
    </source>
</evidence>
<keyword evidence="2" id="KW-1185">Reference proteome</keyword>